<evidence type="ECO:0000313" key="1">
    <source>
        <dbReference type="EMBL" id="SFM09838.1"/>
    </source>
</evidence>
<keyword evidence="2" id="KW-1185">Reference proteome</keyword>
<dbReference type="AlphaFoldDB" id="A0A1I4N2Y7"/>
<organism evidence="1 2">
    <name type="scientific">Pelosinus propionicus DSM 13327</name>
    <dbReference type="NCBI Taxonomy" id="1123291"/>
    <lineage>
        <taxon>Bacteria</taxon>
        <taxon>Bacillati</taxon>
        <taxon>Bacillota</taxon>
        <taxon>Negativicutes</taxon>
        <taxon>Selenomonadales</taxon>
        <taxon>Sporomusaceae</taxon>
        <taxon>Pelosinus</taxon>
    </lineage>
</organism>
<protein>
    <submittedName>
        <fullName evidence="1">Uncharacterized protein</fullName>
    </submittedName>
</protein>
<dbReference type="OrthoDB" id="1680473at2"/>
<gene>
    <name evidence="1" type="ORF">SAMN04490355_104069</name>
</gene>
<dbReference type="EMBL" id="FOTS01000040">
    <property type="protein sequence ID" value="SFM09838.1"/>
    <property type="molecule type" value="Genomic_DNA"/>
</dbReference>
<accession>A0A1I4N2Y7</accession>
<dbReference type="Proteomes" id="UP000199520">
    <property type="component" value="Unassembled WGS sequence"/>
</dbReference>
<name>A0A1I4N2Y7_9FIRM</name>
<reference evidence="2" key="1">
    <citation type="submission" date="2016-10" db="EMBL/GenBank/DDBJ databases">
        <authorList>
            <person name="Varghese N."/>
            <person name="Submissions S."/>
        </authorList>
    </citation>
    <scope>NUCLEOTIDE SEQUENCE [LARGE SCALE GENOMIC DNA]</scope>
    <source>
        <strain evidence="2">DSM 13327</strain>
    </source>
</reference>
<dbReference type="STRING" id="1123291.SAMN04490355_104069"/>
<proteinExistence type="predicted"/>
<evidence type="ECO:0000313" key="2">
    <source>
        <dbReference type="Proteomes" id="UP000199520"/>
    </source>
</evidence>
<sequence>MNNTEKQINITPGSDVLVIRTGEATPIYTYKGFAYTADSTDSLIALVKAKGSKKDAIVAYNADGIEVILDDTVTDRKQDRLAYKFKNSIQYEEWEKILTRGHAFDQKDFIKFLQRRELGEIENIESLMASVQQFKYVTNIAGDFTYDDNNNYNFAIKVGEAEGTVRLPQFILAKIAIYLESGLIQTMEIEMEVIRPRGEGEKPMFNLSCPKLSRYLQEAVDHEIKKLKKELDGYLIVAGNI</sequence>
<dbReference type="RefSeq" id="WP_090940912.1">
    <property type="nucleotide sequence ID" value="NZ_FOTS01000040.1"/>
</dbReference>